<gene>
    <name evidence="1" type="ORF">F1559_001692</name>
</gene>
<dbReference type="PANTHER" id="PTHR34127">
    <property type="entry name" value="OS04G0405600 PROTEIN"/>
    <property type="match status" value="1"/>
</dbReference>
<name>A0A7J7IDS4_9RHOD</name>
<sequence length="426" mass="47435">MEVLQVVQLIEANSLGFLNPVRLGDVKASKRKLAPKSARQKALKLRRPSSLARTSSARIWRFLMQRREVLETTVAHPRWEEYAGNFILRPQPPSTQTTIHLSSQRGYRPKALIHFLGGAFAGAAPQIVYRWFLEQLSMEGYVVVTTPYRLSFDHLSTVDEVLSRFSAAAGMLALDYGDIPVIGIGHSLGALLQTISGSFFSGADGSRAINVLIAYNNRRAEDAIPLFREFIAPTVINVAETNELADALERLFVDAPAALDTIFDTMVETLYPSARRNPLLELLRQSRSLAQQLPPLFAEVADGATAFNPDPAEIVEAIRSMYKVRQTLLVSFQNDTLDDTPSLYRVLDMSRGATFIRVGGSHITPCTQDLLDPNLFRDRTAASGSRFEEFDATTILRESLRRLVLREASLLKNSVVAYLDRALEKL</sequence>
<dbReference type="AlphaFoldDB" id="A0A7J7IDS4"/>
<dbReference type="Gene3D" id="3.40.50.1820">
    <property type="entry name" value="alpha/beta hydrolase"/>
    <property type="match status" value="1"/>
</dbReference>
<comment type="caution">
    <text evidence="1">The sequence shown here is derived from an EMBL/GenBank/DDBJ whole genome shotgun (WGS) entry which is preliminary data.</text>
</comment>
<protein>
    <submittedName>
        <fullName evidence="1">Uncharacterized protein</fullName>
    </submittedName>
</protein>
<keyword evidence="2" id="KW-1185">Reference proteome</keyword>
<dbReference type="PANTHER" id="PTHR34127:SF1">
    <property type="entry name" value="OS04G0405600 PROTEIN"/>
    <property type="match status" value="1"/>
</dbReference>
<dbReference type="SUPFAM" id="SSF53474">
    <property type="entry name" value="alpha/beta-Hydrolases"/>
    <property type="match status" value="1"/>
</dbReference>
<evidence type="ECO:0000313" key="2">
    <source>
        <dbReference type="Proteomes" id="UP000530660"/>
    </source>
</evidence>
<dbReference type="InterPro" id="IPR029058">
    <property type="entry name" value="AB_hydrolase_fold"/>
</dbReference>
<proteinExistence type="predicted"/>
<organism evidence="1 2">
    <name type="scientific">Cyanidiococcus yangmingshanensis</name>
    <dbReference type="NCBI Taxonomy" id="2690220"/>
    <lineage>
        <taxon>Eukaryota</taxon>
        <taxon>Rhodophyta</taxon>
        <taxon>Bangiophyceae</taxon>
        <taxon>Cyanidiales</taxon>
        <taxon>Cyanidiaceae</taxon>
        <taxon>Cyanidiococcus</taxon>
    </lineage>
</organism>
<dbReference type="OrthoDB" id="4892at2759"/>
<dbReference type="InterPro" id="IPR010765">
    <property type="entry name" value="DUF1350"/>
</dbReference>
<dbReference type="Pfam" id="PF07082">
    <property type="entry name" value="DUF1350"/>
    <property type="match status" value="1"/>
</dbReference>
<dbReference type="Proteomes" id="UP000530660">
    <property type="component" value="Unassembled WGS sequence"/>
</dbReference>
<evidence type="ECO:0000313" key="1">
    <source>
        <dbReference type="EMBL" id="KAF6001242.1"/>
    </source>
</evidence>
<reference evidence="1 2" key="1">
    <citation type="journal article" date="2020" name="J. Phycol.">
        <title>Comparative genome analysis reveals Cyanidiococcus gen. nov., a new extremophilic red algal genus sister to Cyanidioschyzon (Cyanidioschyzonaceae, Rhodophyta).</title>
        <authorList>
            <person name="Liu S.-L."/>
            <person name="Chiang Y.-R."/>
            <person name="Yoon H.S."/>
            <person name="Fu H.-Y."/>
        </authorList>
    </citation>
    <scope>NUCLEOTIDE SEQUENCE [LARGE SCALE GENOMIC DNA]</scope>
    <source>
        <strain evidence="1 2">THAL066</strain>
    </source>
</reference>
<accession>A0A7J7IDS4</accession>
<dbReference type="EMBL" id="VWRR01000015">
    <property type="protein sequence ID" value="KAF6001242.1"/>
    <property type="molecule type" value="Genomic_DNA"/>
</dbReference>